<proteinExistence type="predicted"/>
<name>A0A7S3FSW8_9SPIT</name>
<reference evidence="1" key="1">
    <citation type="submission" date="2021-01" db="EMBL/GenBank/DDBJ databases">
        <authorList>
            <person name="Corre E."/>
            <person name="Pelletier E."/>
            <person name="Niang G."/>
            <person name="Scheremetjew M."/>
            <person name="Finn R."/>
            <person name="Kale V."/>
            <person name="Holt S."/>
            <person name="Cochrane G."/>
            <person name="Meng A."/>
            <person name="Brown T."/>
            <person name="Cohen L."/>
        </authorList>
    </citation>
    <scope>NUCLEOTIDE SEQUENCE</scope>
    <source>
        <strain evidence="1">Ras09</strain>
    </source>
</reference>
<dbReference type="EMBL" id="HBIA01005339">
    <property type="protein sequence ID" value="CAE0231015.1"/>
    <property type="molecule type" value="Transcribed_RNA"/>
</dbReference>
<organism evidence="1">
    <name type="scientific">Strombidium rassoulzadegani</name>
    <dbReference type="NCBI Taxonomy" id="1082188"/>
    <lineage>
        <taxon>Eukaryota</taxon>
        <taxon>Sar</taxon>
        <taxon>Alveolata</taxon>
        <taxon>Ciliophora</taxon>
        <taxon>Intramacronucleata</taxon>
        <taxon>Spirotrichea</taxon>
        <taxon>Oligotrichia</taxon>
        <taxon>Strombidiidae</taxon>
        <taxon>Strombidium</taxon>
    </lineage>
</organism>
<dbReference type="AlphaFoldDB" id="A0A7S3FSW8"/>
<evidence type="ECO:0000313" key="1">
    <source>
        <dbReference type="EMBL" id="CAE0231015.1"/>
    </source>
</evidence>
<protein>
    <submittedName>
        <fullName evidence="1">Uncharacterized protein</fullName>
    </submittedName>
</protein>
<gene>
    <name evidence="1" type="ORF">SRAS04492_LOCUS2810</name>
</gene>
<sequence>MVQNPSAKQLVDPEDFNIESKSLRNGKEQKAIVVDLNEQALTESVIKLALKHSKPTEQSPDSSEKLILNKLMMEHFILNNPYREHNVKNFDDKIFFYEPINKYYDLLGLKKLVFTQIVSTVSQNPGLIDVEKVSQTLKALEKESVEGKTKDTASEDIRLTENCLQLEDKIHKYMLRALGQPGEQQSFQTSSYKFLDSLKNQGKI</sequence>
<accession>A0A7S3FSW8</accession>